<name>A0ABP0Q478_9DINO</name>
<comment type="caution">
    <text evidence="2">The sequence shown here is derived from an EMBL/GenBank/DDBJ whole genome shotgun (WGS) entry which is preliminary data.</text>
</comment>
<dbReference type="Proteomes" id="UP001642464">
    <property type="component" value="Unassembled WGS sequence"/>
</dbReference>
<accession>A0ABP0Q478</accession>
<evidence type="ECO:0000256" key="1">
    <source>
        <dbReference type="SAM" id="MobiDB-lite"/>
    </source>
</evidence>
<feature type="compositionally biased region" description="Basic and acidic residues" evidence="1">
    <location>
        <begin position="119"/>
        <end position="129"/>
    </location>
</feature>
<dbReference type="EMBL" id="CAXAMM010038907">
    <property type="protein sequence ID" value="CAK9081979.1"/>
    <property type="molecule type" value="Genomic_DNA"/>
</dbReference>
<organism evidence="2 3">
    <name type="scientific">Durusdinium trenchii</name>
    <dbReference type="NCBI Taxonomy" id="1381693"/>
    <lineage>
        <taxon>Eukaryota</taxon>
        <taxon>Sar</taxon>
        <taxon>Alveolata</taxon>
        <taxon>Dinophyceae</taxon>
        <taxon>Suessiales</taxon>
        <taxon>Symbiodiniaceae</taxon>
        <taxon>Durusdinium</taxon>
    </lineage>
</organism>
<evidence type="ECO:0000313" key="3">
    <source>
        <dbReference type="Proteomes" id="UP001642464"/>
    </source>
</evidence>
<sequence length="210" mass="23414">MDQDLRDALRPFLHGKRHALYDPAENSTGQWMIRGRGHGFFMRGRTAPQSGSLLKCSTSDIRAMRSTATLHMVSVPSVLDLIEDLMNEKAHPQEIWRWERCCQVERRTWRIWTLLDPKAHGRGSEDASGKPRGVPASDHAELVPIGEQELDRIRGELEARLSEGVVPKIGTAPAIVPKSMKVQVVRGNISVCVAGGAKPDKRLRQMPQGL</sequence>
<gene>
    <name evidence="2" type="ORF">SCF082_LOCUS38987</name>
</gene>
<keyword evidence="3" id="KW-1185">Reference proteome</keyword>
<proteinExistence type="predicted"/>
<feature type="region of interest" description="Disordered" evidence="1">
    <location>
        <begin position="119"/>
        <end position="139"/>
    </location>
</feature>
<protein>
    <submittedName>
        <fullName evidence="2">Uncharacterized protein</fullName>
    </submittedName>
</protein>
<reference evidence="2 3" key="1">
    <citation type="submission" date="2024-02" db="EMBL/GenBank/DDBJ databases">
        <authorList>
            <person name="Chen Y."/>
            <person name="Shah S."/>
            <person name="Dougan E. K."/>
            <person name="Thang M."/>
            <person name="Chan C."/>
        </authorList>
    </citation>
    <scope>NUCLEOTIDE SEQUENCE [LARGE SCALE GENOMIC DNA]</scope>
</reference>
<evidence type="ECO:0000313" key="2">
    <source>
        <dbReference type="EMBL" id="CAK9081979.1"/>
    </source>
</evidence>